<proteinExistence type="predicted"/>
<feature type="region of interest" description="Disordered" evidence="1">
    <location>
        <begin position="357"/>
        <end position="377"/>
    </location>
</feature>
<dbReference type="EMBL" id="JAULSX010000008">
    <property type="protein sequence ID" value="KAK3486605.1"/>
    <property type="molecule type" value="Genomic_DNA"/>
</dbReference>
<accession>A0AAJ0MMR0</accession>
<evidence type="ECO:0000256" key="1">
    <source>
        <dbReference type="SAM" id="MobiDB-lite"/>
    </source>
</evidence>
<dbReference type="GeneID" id="87876011"/>
<evidence type="ECO:0000313" key="3">
    <source>
        <dbReference type="Proteomes" id="UP001285908"/>
    </source>
</evidence>
<dbReference type="Proteomes" id="UP001285908">
    <property type="component" value="Unassembled WGS sequence"/>
</dbReference>
<reference evidence="2 3" key="1">
    <citation type="journal article" date="2023" name="Mol. Phylogenet. Evol.">
        <title>Genome-scale phylogeny and comparative genomics of the fungal order Sordariales.</title>
        <authorList>
            <person name="Hensen N."/>
            <person name="Bonometti L."/>
            <person name="Westerberg I."/>
            <person name="Brannstrom I.O."/>
            <person name="Guillou S."/>
            <person name="Cros-Aarteil S."/>
            <person name="Calhoun S."/>
            <person name="Haridas S."/>
            <person name="Kuo A."/>
            <person name="Mondo S."/>
            <person name="Pangilinan J."/>
            <person name="Riley R."/>
            <person name="LaButti K."/>
            <person name="Andreopoulos B."/>
            <person name="Lipzen A."/>
            <person name="Chen C."/>
            <person name="Yan M."/>
            <person name="Daum C."/>
            <person name="Ng V."/>
            <person name="Clum A."/>
            <person name="Steindorff A."/>
            <person name="Ohm R.A."/>
            <person name="Martin F."/>
            <person name="Silar P."/>
            <person name="Natvig D.O."/>
            <person name="Lalanne C."/>
            <person name="Gautier V."/>
            <person name="Ament-Velasquez S.L."/>
            <person name="Kruys A."/>
            <person name="Hutchinson M.I."/>
            <person name="Powell A.J."/>
            <person name="Barry K."/>
            <person name="Miller A.N."/>
            <person name="Grigoriev I.V."/>
            <person name="Debuchy R."/>
            <person name="Gladieux P."/>
            <person name="Hiltunen Thoren M."/>
            <person name="Johannesson H."/>
        </authorList>
    </citation>
    <scope>NUCLEOTIDE SEQUENCE [LARGE SCALE GENOMIC DNA]</scope>
    <source>
        <strain evidence="2 3">FGSC 10403</strain>
    </source>
</reference>
<keyword evidence="3" id="KW-1185">Reference proteome</keyword>
<protein>
    <submittedName>
        <fullName evidence="2">Uncharacterized protein</fullName>
    </submittedName>
</protein>
<dbReference type="RefSeq" id="XP_062689162.1">
    <property type="nucleotide sequence ID" value="XM_062838389.1"/>
</dbReference>
<evidence type="ECO:0000313" key="2">
    <source>
        <dbReference type="EMBL" id="KAK3486605.1"/>
    </source>
</evidence>
<organism evidence="2 3">
    <name type="scientific">Neurospora hispaniola</name>
    <dbReference type="NCBI Taxonomy" id="588809"/>
    <lineage>
        <taxon>Eukaryota</taxon>
        <taxon>Fungi</taxon>
        <taxon>Dikarya</taxon>
        <taxon>Ascomycota</taxon>
        <taxon>Pezizomycotina</taxon>
        <taxon>Sordariomycetes</taxon>
        <taxon>Sordariomycetidae</taxon>
        <taxon>Sordariales</taxon>
        <taxon>Sordariaceae</taxon>
        <taxon>Neurospora</taxon>
    </lineage>
</organism>
<gene>
    <name evidence="2" type="ORF">B0T23DRAFT_399007</name>
</gene>
<dbReference type="AlphaFoldDB" id="A0AAJ0MMR0"/>
<name>A0AAJ0MMR0_9PEZI</name>
<comment type="caution">
    <text evidence="2">The sequence shown here is derived from an EMBL/GenBank/DDBJ whole genome shotgun (WGS) entry which is preliminary data.</text>
</comment>
<sequence>MFRANEKGTRTSMVHTTPVPYQQNQELGQSHQLDYHIIVTRYAGRINTGNENAELCAVSKPDADLNNIFQNRNLLWMGRKQRPWKYSPLEGTLIPSKVDRGTLYVNTLTSVHFFSIITADSSLQKSPLAIDHMDAPTHVHGWHRNSRRSRDQRRTRRELRVCPAVSRRHLDRFIWLYEDTVWVHDADIEREILVDPGADEEEQPTVQDELWAMERHDPTAQEIAIMDTVSSTSTSAEPGTKTETTTTPSILTWTRVGSTTQPKSLIPAKPDMSIHLTPNKDQTAQEEIKAIMMERRMVTTHDNSNTDGIPSTSTAAGATYSTMNQPTTEAAGELVPAKYSSGLFSSLDWFLKNKERIGNKDAPGGSSGGVCRHGDVK</sequence>